<evidence type="ECO:0000313" key="3">
    <source>
        <dbReference type="Proteomes" id="UP000067683"/>
    </source>
</evidence>
<organism evidence="2 3">
    <name type="scientific">Planococcus rifietoensis</name>
    <dbReference type="NCBI Taxonomy" id="200991"/>
    <lineage>
        <taxon>Bacteria</taxon>
        <taxon>Bacillati</taxon>
        <taxon>Bacillota</taxon>
        <taxon>Bacilli</taxon>
        <taxon>Bacillales</taxon>
        <taxon>Caryophanaceae</taxon>
        <taxon>Planococcus</taxon>
    </lineage>
</organism>
<feature type="transmembrane region" description="Helical" evidence="1">
    <location>
        <begin position="73"/>
        <end position="91"/>
    </location>
</feature>
<dbReference type="AlphaFoldDB" id="A0A0U2YMW1"/>
<keyword evidence="1" id="KW-0472">Membrane</keyword>
<sequence length="236" mass="27002">MLLIPFLIGIVFILIHFFASVLVPRDKLKQVKWFSFSGGLAVSYIFIYLLPTLHKQQAAIEEPYRQLTMESEIYFVGLLGVVLFVGIQIVIQQNYISHTSTFWSVIVFYAFYNALVSYSVLSFEVSAVQALFYCVAIGPHFMAVAHDMWRKFPVEYNKYGRYILAVGIVAGWIVALTTELTPLFKSIVFSLVSGAMIYTVFKHELPSEKDTHFPTFLISVIIYSAITITLKFVFEW</sequence>
<feature type="transmembrane region" description="Helical" evidence="1">
    <location>
        <begin position="213"/>
        <end position="234"/>
    </location>
</feature>
<feature type="transmembrane region" description="Helical" evidence="1">
    <location>
        <begin position="6"/>
        <end position="24"/>
    </location>
</feature>
<dbReference type="RefSeq" id="WP_058380769.1">
    <property type="nucleotide sequence ID" value="NZ_CP013659.2"/>
</dbReference>
<evidence type="ECO:0000256" key="1">
    <source>
        <dbReference type="SAM" id="Phobius"/>
    </source>
</evidence>
<reference evidence="2" key="1">
    <citation type="submission" date="2016-01" db="EMBL/GenBank/DDBJ databases">
        <title>Complete genome of Planococcus rifietoensis type strain M8.</title>
        <authorList>
            <person name="See-Too W.S."/>
        </authorList>
    </citation>
    <scope>NUCLEOTIDE SEQUENCE [LARGE SCALE GENOMIC DNA]</scope>
    <source>
        <strain evidence="2">M8</strain>
    </source>
</reference>
<feature type="transmembrane region" description="Helical" evidence="1">
    <location>
        <begin position="33"/>
        <end position="53"/>
    </location>
</feature>
<feature type="transmembrane region" description="Helical" evidence="1">
    <location>
        <begin position="159"/>
        <end position="177"/>
    </location>
</feature>
<feature type="transmembrane region" description="Helical" evidence="1">
    <location>
        <begin position="127"/>
        <end position="147"/>
    </location>
</feature>
<dbReference type="KEGG" id="prt:AUC31_01795"/>
<dbReference type="STRING" id="200991.AUC31_01795"/>
<protein>
    <submittedName>
        <fullName evidence="2">Uncharacterized protein</fullName>
    </submittedName>
</protein>
<dbReference type="Proteomes" id="UP000067683">
    <property type="component" value="Chromosome"/>
</dbReference>
<keyword evidence="3" id="KW-1185">Reference proteome</keyword>
<dbReference type="OrthoDB" id="21325at2"/>
<proteinExistence type="predicted"/>
<gene>
    <name evidence="2" type="ORF">AUC31_01795</name>
</gene>
<feature type="transmembrane region" description="Helical" evidence="1">
    <location>
        <begin position="183"/>
        <end position="201"/>
    </location>
</feature>
<keyword evidence="1" id="KW-0812">Transmembrane</keyword>
<accession>A0A0U2YMW1</accession>
<name>A0A0U2YMW1_9BACL</name>
<dbReference type="EMBL" id="CP013659">
    <property type="protein sequence ID" value="ALS74061.1"/>
    <property type="molecule type" value="Genomic_DNA"/>
</dbReference>
<feature type="transmembrane region" description="Helical" evidence="1">
    <location>
        <begin position="103"/>
        <end position="121"/>
    </location>
</feature>
<keyword evidence="1" id="KW-1133">Transmembrane helix</keyword>
<evidence type="ECO:0000313" key="2">
    <source>
        <dbReference type="EMBL" id="ALS74061.1"/>
    </source>
</evidence>